<evidence type="ECO:0000256" key="3">
    <source>
        <dbReference type="ARBA" id="ARBA00023004"/>
    </source>
</evidence>
<dbReference type="CDD" id="cd00056">
    <property type="entry name" value="ENDO3c"/>
    <property type="match status" value="1"/>
</dbReference>
<dbReference type="EMBL" id="JBHSSL010000042">
    <property type="protein sequence ID" value="MFC6170427.1"/>
    <property type="molecule type" value="Genomic_DNA"/>
</dbReference>
<keyword evidence="4" id="KW-0411">Iron-sulfur</keyword>
<keyword evidence="6" id="KW-0540">Nuclease</keyword>
<evidence type="ECO:0000256" key="4">
    <source>
        <dbReference type="ARBA" id="ARBA00023014"/>
    </source>
</evidence>
<evidence type="ECO:0000313" key="6">
    <source>
        <dbReference type="EMBL" id="MFC6170427.1"/>
    </source>
</evidence>
<dbReference type="SUPFAM" id="SSF48150">
    <property type="entry name" value="DNA-glycosylase"/>
    <property type="match status" value="1"/>
</dbReference>
<keyword evidence="2" id="KW-0479">Metal-binding</keyword>
<proteinExistence type="predicted"/>
<keyword evidence="1" id="KW-0004">4Fe-4S</keyword>
<dbReference type="PANTHER" id="PTHR10359">
    <property type="entry name" value="A/G-SPECIFIC ADENINE GLYCOSYLASE/ENDONUCLEASE III"/>
    <property type="match status" value="1"/>
</dbReference>
<evidence type="ECO:0000256" key="2">
    <source>
        <dbReference type="ARBA" id="ARBA00022723"/>
    </source>
</evidence>
<evidence type="ECO:0000256" key="1">
    <source>
        <dbReference type="ARBA" id="ARBA00022485"/>
    </source>
</evidence>
<keyword evidence="3" id="KW-0408">Iron</keyword>
<name>A0ABW1RCP2_9LACO</name>
<sequence length="213" mass="24267">MQLTMRQLYQTMYQQMGPQGWWPADSKWEIILGAILVQNTNWRNVVPALNQLKVATNLEPARLHALSTTELEPLIHSSGFYHNKSKAISAVFTWLAQFNYDLTAIKQARNHQLRHDLLSLRGIGAETADVLLVYIFDVPTFVADNYARRLFTHLGLSSTNYQQLYRQVSLTPDFTAADAQEFHGLIDEFGKVYLQTATAWQDSFLVGATFAQK</sequence>
<dbReference type="PANTHER" id="PTHR10359:SF19">
    <property type="entry name" value="DNA REPAIR GLYCOSYLASE MJ1434-RELATED"/>
    <property type="match status" value="1"/>
</dbReference>
<dbReference type="PIRSF" id="PIRSF001435">
    <property type="entry name" value="Nth"/>
    <property type="match status" value="1"/>
</dbReference>
<dbReference type="InterPro" id="IPR011257">
    <property type="entry name" value="DNA_glycosylase"/>
</dbReference>
<dbReference type="Gene3D" id="1.10.340.30">
    <property type="entry name" value="Hypothetical protein, domain 2"/>
    <property type="match status" value="1"/>
</dbReference>
<dbReference type="GO" id="GO:0004519">
    <property type="term" value="F:endonuclease activity"/>
    <property type="evidence" value="ECO:0007669"/>
    <property type="project" value="UniProtKB-KW"/>
</dbReference>
<keyword evidence="6" id="KW-0378">Hydrolase</keyword>
<dbReference type="RefSeq" id="WP_125552497.1">
    <property type="nucleotide sequence ID" value="NZ_JBHSSL010000042.1"/>
</dbReference>
<feature type="domain" description="HhH-GPD" evidence="5">
    <location>
        <begin position="36"/>
        <end position="192"/>
    </location>
</feature>
<organism evidence="6 7">
    <name type="scientific">Loigolactobacillus jiayinensis</name>
    <dbReference type="NCBI Taxonomy" id="2486016"/>
    <lineage>
        <taxon>Bacteria</taxon>
        <taxon>Bacillati</taxon>
        <taxon>Bacillota</taxon>
        <taxon>Bacilli</taxon>
        <taxon>Lactobacillales</taxon>
        <taxon>Lactobacillaceae</taxon>
        <taxon>Loigolactobacillus</taxon>
    </lineage>
</organism>
<protein>
    <submittedName>
        <fullName evidence="6">Endonuclease III domain-containing protein</fullName>
    </submittedName>
</protein>
<evidence type="ECO:0000259" key="5">
    <source>
        <dbReference type="SMART" id="SM00478"/>
    </source>
</evidence>
<dbReference type="InterPro" id="IPR003265">
    <property type="entry name" value="HhH-GPD_domain"/>
</dbReference>
<reference evidence="7" key="1">
    <citation type="journal article" date="2019" name="Int. J. Syst. Evol. Microbiol.">
        <title>The Global Catalogue of Microorganisms (GCM) 10K type strain sequencing project: providing services to taxonomists for standard genome sequencing and annotation.</title>
        <authorList>
            <consortium name="The Broad Institute Genomics Platform"/>
            <consortium name="The Broad Institute Genome Sequencing Center for Infectious Disease"/>
            <person name="Wu L."/>
            <person name="Ma J."/>
        </authorList>
    </citation>
    <scope>NUCLEOTIDE SEQUENCE [LARGE SCALE GENOMIC DNA]</scope>
    <source>
        <strain evidence="7">CCM 8904</strain>
    </source>
</reference>
<keyword evidence="7" id="KW-1185">Reference proteome</keyword>
<dbReference type="Proteomes" id="UP001596289">
    <property type="component" value="Unassembled WGS sequence"/>
</dbReference>
<dbReference type="Pfam" id="PF00730">
    <property type="entry name" value="HhH-GPD"/>
    <property type="match status" value="1"/>
</dbReference>
<accession>A0ABW1RCP2</accession>
<evidence type="ECO:0000313" key="7">
    <source>
        <dbReference type="Proteomes" id="UP001596289"/>
    </source>
</evidence>
<comment type="caution">
    <text evidence="6">The sequence shown here is derived from an EMBL/GenBank/DDBJ whole genome shotgun (WGS) entry which is preliminary data.</text>
</comment>
<dbReference type="SMART" id="SM00478">
    <property type="entry name" value="ENDO3c"/>
    <property type="match status" value="1"/>
</dbReference>
<gene>
    <name evidence="6" type="ORF">ACFQGP_07545</name>
</gene>
<keyword evidence="6" id="KW-0255">Endonuclease</keyword>